<protein>
    <submittedName>
        <fullName evidence="1">Uncharacterized protein</fullName>
    </submittedName>
</protein>
<sequence length="29" mass="3235">TMKYSIVPSALAYLFGDMLEDVFAGYKGF</sequence>
<comment type="caution">
    <text evidence="1">The sequence shown here is derived from an EMBL/GenBank/DDBJ whole genome shotgun (WGS) entry which is preliminary data.</text>
</comment>
<proteinExistence type="predicted"/>
<reference evidence="1" key="1">
    <citation type="journal article" date="2014" name="Front. Microbiol.">
        <title>High frequency of phylogenetically diverse reductive dehalogenase-homologous genes in deep subseafloor sedimentary metagenomes.</title>
        <authorList>
            <person name="Kawai M."/>
            <person name="Futagami T."/>
            <person name="Toyoda A."/>
            <person name="Takaki Y."/>
            <person name="Nishi S."/>
            <person name="Hori S."/>
            <person name="Arai W."/>
            <person name="Tsubouchi T."/>
            <person name="Morono Y."/>
            <person name="Uchiyama I."/>
            <person name="Ito T."/>
            <person name="Fujiyama A."/>
            <person name="Inagaki F."/>
            <person name="Takami H."/>
        </authorList>
    </citation>
    <scope>NUCLEOTIDE SEQUENCE</scope>
    <source>
        <strain evidence="1">Expedition CK06-06</strain>
    </source>
</reference>
<accession>X0YT18</accession>
<dbReference type="EMBL" id="BART01006220">
    <property type="protein sequence ID" value="GAG59679.1"/>
    <property type="molecule type" value="Genomic_DNA"/>
</dbReference>
<dbReference type="AlphaFoldDB" id="X0YT18"/>
<feature type="non-terminal residue" evidence="1">
    <location>
        <position position="1"/>
    </location>
</feature>
<name>X0YT18_9ZZZZ</name>
<organism evidence="1">
    <name type="scientific">marine sediment metagenome</name>
    <dbReference type="NCBI Taxonomy" id="412755"/>
    <lineage>
        <taxon>unclassified sequences</taxon>
        <taxon>metagenomes</taxon>
        <taxon>ecological metagenomes</taxon>
    </lineage>
</organism>
<gene>
    <name evidence="1" type="ORF">S01H4_14174</name>
</gene>
<evidence type="ECO:0000313" key="1">
    <source>
        <dbReference type="EMBL" id="GAG59679.1"/>
    </source>
</evidence>